<dbReference type="InterPro" id="IPR000811">
    <property type="entry name" value="Glyco_trans_35"/>
</dbReference>
<evidence type="ECO:0000256" key="6">
    <source>
        <dbReference type="ARBA" id="ARBA00023277"/>
    </source>
</evidence>
<dbReference type="Proteomes" id="UP000658131">
    <property type="component" value="Unassembled WGS sequence"/>
</dbReference>
<proteinExistence type="inferred from homology"/>
<dbReference type="NCBIfam" id="TIGR02093">
    <property type="entry name" value="P_ylase"/>
    <property type="match status" value="1"/>
</dbReference>
<organism evidence="8 9">
    <name type="scientific">Yanshouia hominis</name>
    <dbReference type="NCBI Taxonomy" id="2763673"/>
    <lineage>
        <taxon>Bacteria</taxon>
        <taxon>Bacillati</taxon>
        <taxon>Bacillota</taxon>
        <taxon>Clostridia</taxon>
        <taxon>Eubacteriales</taxon>
        <taxon>Oscillospiraceae</taxon>
        <taxon>Yanshouia</taxon>
    </lineage>
</organism>
<dbReference type="CDD" id="cd04300">
    <property type="entry name" value="GT35_Glycogen_Phosphorylase"/>
    <property type="match status" value="1"/>
</dbReference>
<dbReference type="EMBL" id="JACRTB010000010">
    <property type="protein sequence ID" value="MBC8576309.1"/>
    <property type="molecule type" value="Genomic_DNA"/>
</dbReference>
<keyword evidence="5 7" id="KW-0663">Pyridoxal phosphate</keyword>
<comment type="caution">
    <text evidence="8">The sequence shown here is derived from an EMBL/GenBank/DDBJ whole genome shotgun (WGS) entry which is preliminary data.</text>
</comment>
<evidence type="ECO:0000256" key="1">
    <source>
        <dbReference type="ARBA" id="ARBA00001933"/>
    </source>
</evidence>
<dbReference type="PANTHER" id="PTHR11468:SF3">
    <property type="entry name" value="GLYCOGEN PHOSPHORYLASE, LIVER FORM"/>
    <property type="match status" value="1"/>
</dbReference>
<keyword evidence="4 7" id="KW-0808">Transferase</keyword>
<keyword evidence="9" id="KW-1185">Reference proteome</keyword>
<protein>
    <recommendedName>
        <fullName evidence="7">Alpha-1,4 glucan phosphorylase</fullName>
        <ecNumber evidence="7">2.4.1.1</ecNumber>
    </recommendedName>
</protein>
<keyword evidence="6 7" id="KW-0119">Carbohydrate metabolism</keyword>
<dbReference type="EC" id="2.4.1.1" evidence="7"/>
<evidence type="ECO:0000256" key="7">
    <source>
        <dbReference type="RuleBase" id="RU000587"/>
    </source>
</evidence>
<evidence type="ECO:0000313" key="9">
    <source>
        <dbReference type="Proteomes" id="UP000658131"/>
    </source>
</evidence>
<evidence type="ECO:0000256" key="3">
    <source>
        <dbReference type="ARBA" id="ARBA00022676"/>
    </source>
</evidence>
<name>A0ABR7NIS2_9FIRM</name>
<reference evidence="8 9" key="1">
    <citation type="submission" date="2020-08" db="EMBL/GenBank/DDBJ databases">
        <title>Genome public.</title>
        <authorList>
            <person name="Liu C."/>
            <person name="Sun Q."/>
        </authorList>
    </citation>
    <scope>NUCLEOTIDE SEQUENCE [LARGE SCALE GENOMIC DNA]</scope>
    <source>
        <strain evidence="8 9">BX1</strain>
    </source>
</reference>
<evidence type="ECO:0000313" key="8">
    <source>
        <dbReference type="EMBL" id="MBC8576309.1"/>
    </source>
</evidence>
<comment type="similarity">
    <text evidence="2 7">Belongs to the glycogen phosphorylase family.</text>
</comment>
<dbReference type="PIRSF" id="PIRSF000460">
    <property type="entry name" value="Pprylas_GlgP"/>
    <property type="match status" value="1"/>
</dbReference>
<evidence type="ECO:0000256" key="5">
    <source>
        <dbReference type="ARBA" id="ARBA00022898"/>
    </source>
</evidence>
<dbReference type="Gene3D" id="3.40.50.2000">
    <property type="entry name" value="Glycogen Phosphorylase B"/>
    <property type="match status" value="2"/>
</dbReference>
<sequence>MKIKSFVEKAELRRRLVAALREDMLVEPKDATIEQFYRALASTLRDLMGEKRRHFSARTAFRAQKQVHYLSMEFLPGRSMKNSLYNLCLDGVAAEVLSEWEVRLEQLYECEPDAGLGNGGLGRLAACYLDGLATDGFSATGYSILYKYGIFKQKIIDGWQTEQPDYWIPGGDVWLAPRPDQATEVRFGGVVSDWWEAGIHRIEHTGYETVTAVPHDLYVSGYDSEAVSVLRLYQAKSPGVDMEKFNRGDYLGAFGATSVAETISNVLYPNDSHLEGKKLRLRQQYFLSAASVGDIIHRHLSTYGSLDRFAELNAIQINDTHPVLAIPEMMRVLLDDCGYSWERAYDVVTRVFAYTNHTVMAEALEQWDENLMAELLPRIIQIIREINERFCRALKEKHGCSDAAIARMAPVAYGMVRMANLAVAVCHSVNGVSTLHSKIITTDVFPDYYKVAPYKFKNVTNGIASRRWLCQANPGLTALLRETIGEGFLHDFSQLSRFAKYRSDPAVLERVLAVKRENKVRFAGYLREKTGAVISPDAVFDVQVKRLHEYKRQQLNALNIIADYQAIKADPGREFTPRVHIFGAKAAPGYFLAKQIIKLLCTLGQQLEGDRDVAGRLKVVFLENYSVTLSELLMPSADFSQQISLAGTEASGTGNMKLMLGGAITVGTLDGANVEICDAAGMENELIFGMRAHEVGELRAAGYDPGAVYAQDPVLKTALDALVSGELGDRFRELYDALRYTDRYMALADFAAYREAMKRSDGVWLDRRGFAEKSLLNTAASGVFCADRAVMDYARDIWGLDN</sequence>
<dbReference type="RefSeq" id="WP_262399840.1">
    <property type="nucleotide sequence ID" value="NZ_JACRTB010000010.1"/>
</dbReference>
<comment type="function">
    <text evidence="7">Allosteric enzyme that catalyzes the rate-limiting step in glycogen catabolism, the phosphorolytic cleavage of glycogen to produce glucose-1-phosphate, and plays a central role in maintaining cellular and organismal glucose homeostasis.</text>
</comment>
<dbReference type="SUPFAM" id="SSF53756">
    <property type="entry name" value="UDP-Glycosyltransferase/glycogen phosphorylase"/>
    <property type="match status" value="1"/>
</dbReference>
<comment type="cofactor">
    <cofactor evidence="1 7">
        <name>pyridoxal 5'-phosphate</name>
        <dbReference type="ChEBI" id="CHEBI:597326"/>
    </cofactor>
</comment>
<keyword evidence="3 7" id="KW-0328">Glycosyltransferase</keyword>
<gene>
    <name evidence="8" type="ORF">H8717_07805</name>
</gene>
<dbReference type="InterPro" id="IPR011833">
    <property type="entry name" value="Glycg_phsphrylas"/>
</dbReference>
<evidence type="ECO:0000256" key="2">
    <source>
        <dbReference type="ARBA" id="ARBA00006047"/>
    </source>
</evidence>
<accession>A0ABR7NIS2</accession>
<evidence type="ECO:0000256" key="4">
    <source>
        <dbReference type="ARBA" id="ARBA00022679"/>
    </source>
</evidence>
<dbReference type="Pfam" id="PF00343">
    <property type="entry name" value="Phosphorylase"/>
    <property type="match status" value="1"/>
</dbReference>
<dbReference type="PANTHER" id="PTHR11468">
    <property type="entry name" value="GLYCOGEN PHOSPHORYLASE"/>
    <property type="match status" value="1"/>
</dbReference>
<comment type="catalytic activity">
    <reaction evidence="7">
        <text>[(1-&gt;4)-alpha-D-glucosyl](n) + phosphate = [(1-&gt;4)-alpha-D-glucosyl](n-1) + alpha-D-glucose 1-phosphate</text>
        <dbReference type="Rhea" id="RHEA:41732"/>
        <dbReference type="Rhea" id="RHEA-COMP:9584"/>
        <dbReference type="Rhea" id="RHEA-COMP:9586"/>
        <dbReference type="ChEBI" id="CHEBI:15444"/>
        <dbReference type="ChEBI" id="CHEBI:43474"/>
        <dbReference type="ChEBI" id="CHEBI:58601"/>
        <dbReference type="EC" id="2.4.1.1"/>
    </reaction>
</comment>